<keyword evidence="2" id="KW-1185">Reference proteome</keyword>
<evidence type="ECO:0000313" key="2">
    <source>
        <dbReference type="Proteomes" id="UP000199287"/>
    </source>
</evidence>
<dbReference type="STRING" id="69895.SAMN05192551_10989"/>
<dbReference type="SUPFAM" id="SSF52540">
    <property type="entry name" value="P-loop containing nucleoside triphosphate hydrolases"/>
    <property type="match status" value="1"/>
</dbReference>
<dbReference type="Pfam" id="PF24389">
    <property type="entry name" value="ORC-CDC6-like"/>
    <property type="match status" value="1"/>
</dbReference>
<dbReference type="AlphaFoldDB" id="A0A1I3GLD2"/>
<dbReference type="Proteomes" id="UP000199287">
    <property type="component" value="Unassembled WGS sequence"/>
</dbReference>
<sequence>MFNVHDEGIKNTIEKLSNIIRAENIDNSNYVELYAGEEINKINNIKNQIIYGRRGTGKTHLLKALQETLVESFDKEAYLPIYIDLRKLLPLISDSENNPTYYAVIMFKYIIQEIIDSIIENISFICKLNEWEEKVFVGKIRTEVTELLKDLNYEFNGYSIKKIGDIQLSEEETKRLSGSLKLSLNPEGSLDAKKQSHKTVTSQETKYISFAEISNIVSKLPLKFHITRVFCLLDEWSEIPINVQPYLAELLKRGFITSKYTFKIAAITTRAKVGFKTENKYLGMEDGGDVFGFPLDNRYVFEINKQTTRDFFNELLYKHLSDISDEIKIEFRGDKLNRAKNNFINLYFANQALREILIASAGIPRDFINLFINAYDKFLLNNSGNKRIGVKDIRMATIDWYETDKKEEVDSNIYAKKLLEKIVNEIIIKKKKTHFLIPEKYSNEPHLQKLIDLRVVHLRKKGYSHKGVSGVSFNVYSVDYGCYTVLNIHQPKLDTDLISQIDIIDNFREIRRVALGDDFFNEFLLEVGEGFNCPFCNKPVNTNHLAYQKQGLCNNCFERLSNAS</sequence>
<reference evidence="2" key="1">
    <citation type="submission" date="2016-10" db="EMBL/GenBank/DDBJ databases">
        <authorList>
            <person name="Varghese N."/>
            <person name="Submissions S."/>
        </authorList>
    </citation>
    <scope>NUCLEOTIDE SEQUENCE [LARGE SCALE GENOMIC DNA]</scope>
    <source>
        <strain evidence="2">Z-7934</strain>
    </source>
</reference>
<dbReference type="EMBL" id="FOQA01000009">
    <property type="protein sequence ID" value="SFI24268.1"/>
    <property type="molecule type" value="Genomic_DNA"/>
</dbReference>
<dbReference type="RefSeq" id="WP_093373304.1">
    <property type="nucleotide sequence ID" value="NZ_FOQA01000009.1"/>
</dbReference>
<dbReference type="OrthoDB" id="8432819at2"/>
<gene>
    <name evidence="1" type="ORF">SAMN05192551_10989</name>
</gene>
<dbReference type="Gene3D" id="3.40.50.300">
    <property type="entry name" value="P-loop containing nucleotide triphosphate hydrolases"/>
    <property type="match status" value="1"/>
</dbReference>
<accession>A0A1I3GLD2</accession>
<evidence type="ECO:0000313" key="1">
    <source>
        <dbReference type="EMBL" id="SFI24268.1"/>
    </source>
</evidence>
<protein>
    <submittedName>
        <fullName evidence="1">Uncharacterized protein</fullName>
    </submittedName>
</protein>
<organism evidence="1 2">
    <name type="scientific">Tindallia magadiensis</name>
    <dbReference type="NCBI Taxonomy" id="69895"/>
    <lineage>
        <taxon>Bacteria</taxon>
        <taxon>Bacillati</taxon>
        <taxon>Bacillota</taxon>
        <taxon>Clostridia</taxon>
        <taxon>Peptostreptococcales</taxon>
        <taxon>Tindalliaceae</taxon>
        <taxon>Tindallia</taxon>
    </lineage>
</organism>
<proteinExistence type="predicted"/>
<dbReference type="InterPro" id="IPR056955">
    <property type="entry name" value="ORC-CDC6-like"/>
</dbReference>
<dbReference type="InterPro" id="IPR027417">
    <property type="entry name" value="P-loop_NTPase"/>
</dbReference>
<name>A0A1I3GLD2_9FIRM</name>